<evidence type="ECO:0000256" key="1">
    <source>
        <dbReference type="SAM" id="SignalP"/>
    </source>
</evidence>
<dbReference type="EMBL" id="MU865661">
    <property type="protein sequence ID" value="KAK4220707.1"/>
    <property type="molecule type" value="Genomic_DNA"/>
</dbReference>
<organism evidence="2 3">
    <name type="scientific">Podospora fimiseda</name>
    <dbReference type="NCBI Taxonomy" id="252190"/>
    <lineage>
        <taxon>Eukaryota</taxon>
        <taxon>Fungi</taxon>
        <taxon>Dikarya</taxon>
        <taxon>Ascomycota</taxon>
        <taxon>Pezizomycotina</taxon>
        <taxon>Sordariomycetes</taxon>
        <taxon>Sordariomycetidae</taxon>
        <taxon>Sordariales</taxon>
        <taxon>Podosporaceae</taxon>
        <taxon>Podospora</taxon>
    </lineage>
</organism>
<proteinExistence type="predicted"/>
<keyword evidence="1" id="KW-0732">Signal</keyword>
<dbReference type="AlphaFoldDB" id="A0AAN6YQV5"/>
<reference evidence="2" key="1">
    <citation type="journal article" date="2023" name="Mol. Phylogenet. Evol.">
        <title>Genome-scale phylogeny and comparative genomics of the fungal order Sordariales.</title>
        <authorList>
            <person name="Hensen N."/>
            <person name="Bonometti L."/>
            <person name="Westerberg I."/>
            <person name="Brannstrom I.O."/>
            <person name="Guillou S."/>
            <person name="Cros-Aarteil S."/>
            <person name="Calhoun S."/>
            <person name="Haridas S."/>
            <person name="Kuo A."/>
            <person name="Mondo S."/>
            <person name="Pangilinan J."/>
            <person name="Riley R."/>
            <person name="LaButti K."/>
            <person name="Andreopoulos B."/>
            <person name="Lipzen A."/>
            <person name="Chen C."/>
            <person name="Yan M."/>
            <person name="Daum C."/>
            <person name="Ng V."/>
            <person name="Clum A."/>
            <person name="Steindorff A."/>
            <person name="Ohm R.A."/>
            <person name="Martin F."/>
            <person name="Silar P."/>
            <person name="Natvig D.O."/>
            <person name="Lalanne C."/>
            <person name="Gautier V."/>
            <person name="Ament-Velasquez S.L."/>
            <person name="Kruys A."/>
            <person name="Hutchinson M.I."/>
            <person name="Powell A.J."/>
            <person name="Barry K."/>
            <person name="Miller A.N."/>
            <person name="Grigoriev I.V."/>
            <person name="Debuchy R."/>
            <person name="Gladieux P."/>
            <person name="Hiltunen Thoren M."/>
            <person name="Johannesson H."/>
        </authorList>
    </citation>
    <scope>NUCLEOTIDE SEQUENCE</scope>
    <source>
        <strain evidence="2">CBS 990.96</strain>
    </source>
</reference>
<comment type="caution">
    <text evidence="2">The sequence shown here is derived from an EMBL/GenBank/DDBJ whole genome shotgun (WGS) entry which is preliminary data.</text>
</comment>
<gene>
    <name evidence="2" type="ORF">QBC38DRAFT_333836</name>
</gene>
<reference evidence="2" key="2">
    <citation type="submission" date="2023-05" db="EMBL/GenBank/DDBJ databases">
        <authorList>
            <consortium name="Lawrence Berkeley National Laboratory"/>
            <person name="Steindorff A."/>
            <person name="Hensen N."/>
            <person name="Bonometti L."/>
            <person name="Westerberg I."/>
            <person name="Brannstrom I.O."/>
            <person name="Guillou S."/>
            <person name="Cros-Aarteil S."/>
            <person name="Calhoun S."/>
            <person name="Haridas S."/>
            <person name="Kuo A."/>
            <person name="Mondo S."/>
            <person name="Pangilinan J."/>
            <person name="Riley R."/>
            <person name="Labutti K."/>
            <person name="Andreopoulos B."/>
            <person name="Lipzen A."/>
            <person name="Chen C."/>
            <person name="Yanf M."/>
            <person name="Daum C."/>
            <person name="Ng V."/>
            <person name="Clum A."/>
            <person name="Ohm R."/>
            <person name="Martin F."/>
            <person name="Silar P."/>
            <person name="Natvig D."/>
            <person name="Lalanne C."/>
            <person name="Gautier V."/>
            <person name="Ament-Velasquez S.L."/>
            <person name="Kruys A."/>
            <person name="Hutchinson M.I."/>
            <person name="Powell A.J."/>
            <person name="Barry K."/>
            <person name="Miller A.N."/>
            <person name="Grigoriev I.V."/>
            <person name="Debuchy R."/>
            <person name="Gladieux P."/>
            <person name="Thoren M.H."/>
            <person name="Johannesson H."/>
        </authorList>
    </citation>
    <scope>NUCLEOTIDE SEQUENCE</scope>
    <source>
        <strain evidence="2">CBS 990.96</strain>
    </source>
</reference>
<name>A0AAN6YQV5_9PEZI</name>
<feature type="chain" id="PRO_5043023765" description="Ecp2 effector protein domain-containing protein" evidence="1">
    <location>
        <begin position="16"/>
        <end position="157"/>
    </location>
</feature>
<evidence type="ECO:0008006" key="4">
    <source>
        <dbReference type="Google" id="ProtNLM"/>
    </source>
</evidence>
<accession>A0AAN6YQV5</accession>
<sequence length="157" mass="17146">AFKAFLLALIPAGQAFSGLGQIRTLYIARDHDDLGCLTSQGKWTTDEALCGNFYAYRLSKNAKGMSTFRLAGVDVGMCGITPAGIFKCGGVHDAEFGTWGYEGPVKQHDVLRYGQYGVVASDGNNPPALNEGPNEVHFYSGSEKGKYVWLVWKWLED</sequence>
<protein>
    <recommendedName>
        <fullName evidence="4">Ecp2 effector protein domain-containing protein</fullName>
    </recommendedName>
</protein>
<feature type="non-terminal residue" evidence="2">
    <location>
        <position position="157"/>
    </location>
</feature>
<feature type="non-terminal residue" evidence="2">
    <location>
        <position position="1"/>
    </location>
</feature>
<evidence type="ECO:0000313" key="3">
    <source>
        <dbReference type="Proteomes" id="UP001301958"/>
    </source>
</evidence>
<dbReference type="Proteomes" id="UP001301958">
    <property type="component" value="Unassembled WGS sequence"/>
</dbReference>
<keyword evidence="3" id="KW-1185">Reference proteome</keyword>
<feature type="signal peptide" evidence="1">
    <location>
        <begin position="1"/>
        <end position="15"/>
    </location>
</feature>
<evidence type="ECO:0000313" key="2">
    <source>
        <dbReference type="EMBL" id="KAK4220707.1"/>
    </source>
</evidence>